<evidence type="ECO:0000313" key="5">
    <source>
        <dbReference type="EMBL" id="VAW94527.1"/>
    </source>
</evidence>
<dbReference type="Gene3D" id="3.30.1540.20">
    <property type="entry name" value="MutL, C-terminal domain, dimerisation subdomain"/>
    <property type="match status" value="1"/>
</dbReference>
<dbReference type="PROSITE" id="PS00058">
    <property type="entry name" value="DNA_MISMATCH_REPAIR_1"/>
    <property type="match status" value="1"/>
</dbReference>
<organism evidence="5">
    <name type="scientific">hydrothermal vent metagenome</name>
    <dbReference type="NCBI Taxonomy" id="652676"/>
    <lineage>
        <taxon>unclassified sequences</taxon>
        <taxon>metagenomes</taxon>
        <taxon>ecological metagenomes</taxon>
    </lineage>
</organism>
<dbReference type="CDD" id="cd03482">
    <property type="entry name" value="MutL_Trans_MutL"/>
    <property type="match status" value="1"/>
</dbReference>
<keyword evidence="2" id="KW-0227">DNA damage</keyword>
<dbReference type="Pfam" id="PF01119">
    <property type="entry name" value="DNA_mis_repair"/>
    <property type="match status" value="1"/>
</dbReference>
<dbReference type="InterPro" id="IPR002099">
    <property type="entry name" value="MutL/Mlh/PMS"/>
</dbReference>
<dbReference type="GO" id="GO:0140664">
    <property type="term" value="F:ATP-dependent DNA damage sensor activity"/>
    <property type="evidence" value="ECO:0007669"/>
    <property type="project" value="InterPro"/>
</dbReference>
<dbReference type="InterPro" id="IPR014790">
    <property type="entry name" value="MutL_C"/>
</dbReference>
<dbReference type="SUPFAM" id="SSF55874">
    <property type="entry name" value="ATPase domain of HSP90 chaperone/DNA topoisomerase II/histidine kinase"/>
    <property type="match status" value="1"/>
</dbReference>
<keyword evidence="3" id="KW-0234">DNA repair</keyword>
<sequence>MNTTEPIRIPIRQLPVQLANQIAAGEVVERPASIVKELIENSLDAGAAYIEVDIQKGGLQQIKIRDDGHGIPEQEIKLAVQAHCTSKISSFDDLIAIESMGFRGEALASIVSISRFEITSRTVSQEMAWRWSNSSGDNTSSYQFEPASHPVGSSMVVRDIFYNTMARRKFLRSERTEFRHIEDVVKRIALSRFDIEFVLKHNQRVVYRLPLALTADLKIKRIEKLLDKKFVQQALQVSYQASQLSMTGWLSNADYSRGQTDMQYFYVNGRIIKDKVISHALRQVYQAVLPPGRFPAYVLNLKIDPQQVDVNVHPTKHEVRFRQMRLVHDFVNHVIQDSLSKTKSNPLYTDNVFDKQEQPVTEYQSSQYNMAESSAGYSGVLHGHSSSIVANPVSHSKSYIQETQVASLQQSLLGTAVGFCQPYYLISQSQQGMIIVHLLRVAQHQAEQQWLQQLKAQTIETKPFIFPLSIELDEQLCDGEDSYQDAIKSLGFDLSLQTKNTVVLRAAPTVLQHCSYQAVITQLLTSLKLEETIDGVTLIPLLSRFVQLDEQSESKTLGEWQQHLYDIEKTFANLCVEHPYKNKLWRVLSIAEVNKLFQANVSAKLVDE</sequence>
<evidence type="ECO:0000259" key="4">
    <source>
        <dbReference type="SMART" id="SM01340"/>
    </source>
</evidence>
<dbReference type="GO" id="GO:0030983">
    <property type="term" value="F:mismatched DNA binding"/>
    <property type="evidence" value="ECO:0007669"/>
    <property type="project" value="InterPro"/>
</dbReference>
<dbReference type="HAMAP" id="MF_00149">
    <property type="entry name" value="DNA_mis_repair"/>
    <property type="match status" value="1"/>
</dbReference>
<dbReference type="Gene3D" id="3.30.565.10">
    <property type="entry name" value="Histidine kinase-like ATPase, C-terminal domain"/>
    <property type="match status" value="1"/>
</dbReference>
<dbReference type="GO" id="GO:0006298">
    <property type="term" value="P:mismatch repair"/>
    <property type="evidence" value="ECO:0007669"/>
    <property type="project" value="InterPro"/>
</dbReference>
<dbReference type="InterPro" id="IPR042120">
    <property type="entry name" value="MutL_C_dimsub"/>
</dbReference>
<dbReference type="EMBL" id="UOFT01000039">
    <property type="protein sequence ID" value="VAW94527.1"/>
    <property type="molecule type" value="Genomic_DNA"/>
</dbReference>
<dbReference type="Pfam" id="PF08676">
    <property type="entry name" value="MutL_C"/>
    <property type="match status" value="1"/>
</dbReference>
<dbReference type="InterPro" id="IPR036890">
    <property type="entry name" value="HATPase_C_sf"/>
</dbReference>
<dbReference type="Gene3D" id="3.30.230.10">
    <property type="match status" value="1"/>
</dbReference>
<dbReference type="InterPro" id="IPR013507">
    <property type="entry name" value="DNA_mismatch_S5_2-like"/>
</dbReference>
<dbReference type="InterPro" id="IPR014721">
    <property type="entry name" value="Ribsml_uS5_D2-typ_fold_subgr"/>
</dbReference>
<reference evidence="5" key="1">
    <citation type="submission" date="2018-06" db="EMBL/GenBank/DDBJ databases">
        <authorList>
            <person name="Zhirakovskaya E."/>
        </authorList>
    </citation>
    <scope>NUCLEOTIDE SEQUENCE</scope>
</reference>
<dbReference type="InterPro" id="IPR037198">
    <property type="entry name" value="MutL_C_sf"/>
</dbReference>
<dbReference type="GO" id="GO:0032300">
    <property type="term" value="C:mismatch repair complex"/>
    <property type="evidence" value="ECO:0007669"/>
    <property type="project" value="InterPro"/>
</dbReference>
<comment type="similarity">
    <text evidence="1">Belongs to the DNA mismatch repair MutL/HexB family.</text>
</comment>
<gene>
    <name evidence="5" type="ORF">MNBD_GAMMA23-2296</name>
</gene>
<evidence type="ECO:0000256" key="1">
    <source>
        <dbReference type="ARBA" id="ARBA00006082"/>
    </source>
</evidence>
<accession>A0A3B1A4L5</accession>
<dbReference type="InterPro" id="IPR038973">
    <property type="entry name" value="MutL/Mlh/Pms-like"/>
</dbReference>
<proteinExistence type="inferred from homology"/>
<dbReference type="InterPro" id="IPR020667">
    <property type="entry name" value="DNA_mismatch_repair_MutL"/>
</dbReference>
<evidence type="ECO:0000256" key="2">
    <source>
        <dbReference type="ARBA" id="ARBA00022763"/>
    </source>
</evidence>
<dbReference type="SMART" id="SM01340">
    <property type="entry name" value="DNA_mis_repair"/>
    <property type="match status" value="1"/>
</dbReference>
<name>A0A3B1A4L5_9ZZZZ</name>
<dbReference type="InterPro" id="IPR042121">
    <property type="entry name" value="MutL_C_regsub"/>
</dbReference>
<dbReference type="CDD" id="cd16926">
    <property type="entry name" value="HATPase_MutL-MLH-PMS-like"/>
    <property type="match status" value="1"/>
</dbReference>
<dbReference type="NCBIfam" id="TIGR00585">
    <property type="entry name" value="mutl"/>
    <property type="match status" value="1"/>
</dbReference>
<dbReference type="GO" id="GO:0005524">
    <property type="term" value="F:ATP binding"/>
    <property type="evidence" value="ECO:0007669"/>
    <property type="project" value="InterPro"/>
</dbReference>
<dbReference type="Pfam" id="PF13589">
    <property type="entry name" value="HATPase_c_3"/>
    <property type="match status" value="1"/>
</dbReference>
<dbReference type="PANTHER" id="PTHR10073:SF12">
    <property type="entry name" value="DNA MISMATCH REPAIR PROTEIN MLH1"/>
    <property type="match status" value="1"/>
</dbReference>
<protein>
    <submittedName>
        <fullName evidence="5">DNA mismatch repair protein MutL</fullName>
    </submittedName>
</protein>
<dbReference type="AlphaFoldDB" id="A0A3B1A4L5"/>
<dbReference type="SUPFAM" id="SSF54211">
    <property type="entry name" value="Ribosomal protein S5 domain 2-like"/>
    <property type="match status" value="1"/>
</dbReference>
<dbReference type="InterPro" id="IPR014762">
    <property type="entry name" value="DNA_mismatch_repair_CS"/>
</dbReference>
<evidence type="ECO:0000256" key="3">
    <source>
        <dbReference type="ARBA" id="ARBA00023204"/>
    </source>
</evidence>
<dbReference type="Gene3D" id="3.30.1370.100">
    <property type="entry name" value="MutL, C-terminal domain, regulatory subdomain"/>
    <property type="match status" value="1"/>
</dbReference>
<dbReference type="SUPFAM" id="SSF118116">
    <property type="entry name" value="DNA mismatch repair protein MutL"/>
    <property type="match status" value="1"/>
</dbReference>
<dbReference type="FunFam" id="3.30.565.10:FF:000003">
    <property type="entry name" value="DNA mismatch repair endonuclease MutL"/>
    <property type="match status" value="1"/>
</dbReference>
<feature type="domain" description="DNA mismatch repair protein S5" evidence="4">
    <location>
        <begin position="222"/>
        <end position="340"/>
    </location>
</feature>
<dbReference type="InterPro" id="IPR020568">
    <property type="entry name" value="Ribosomal_Su5_D2-typ_SF"/>
</dbReference>
<dbReference type="GO" id="GO:0016887">
    <property type="term" value="F:ATP hydrolysis activity"/>
    <property type="evidence" value="ECO:0007669"/>
    <property type="project" value="InterPro"/>
</dbReference>
<dbReference type="PANTHER" id="PTHR10073">
    <property type="entry name" value="DNA MISMATCH REPAIR PROTEIN MLH, PMS, MUTL"/>
    <property type="match status" value="1"/>
</dbReference>